<feature type="region of interest" description="Disordered" evidence="1">
    <location>
        <begin position="173"/>
        <end position="211"/>
    </location>
</feature>
<feature type="transmembrane region" description="Helical" evidence="2">
    <location>
        <begin position="416"/>
        <end position="438"/>
    </location>
</feature>
<feature type="region of interest" description="Disordered" evidence="1">
    <location>
        <begin position="1"/>
        <end position="33"/>
    </location>
</feature>
<evidence type="ECO:0000313" key="4">
    <source>
        <dbReference type="Proteomes" id="UP000182334"/>
    </source>
</evidence>
<reference evidence="3 4" key="1">
    <citation type="submission" date="2016-10" db="EMBL/GenBank/DDBJ databases">
        <authorList>
            <person name="de Groot N.N."/>
        </authorList>
    </citation>
    <scope>NUCLEOTIDE SEQUENCE [LARGE SCALE GENOMIC DNA]</scope>
    <source>
        <strain evidence="3 4">CBS 141442</strain>
    </source>
</reference>
<sequence length="644" mass="70676">MSLDPPSTPYALDSPIAENRLRSSQHESLQSLQDDRFQQAATAGRGVDLSFLSANFSSESLDANGDSPVASTRASNSAYTNPLVPFHNRRYSANGSTPTPSLGNSPVGQQSHSHHQRTNSNSGGSRPRPRSLLGSESLNYAIWEDGAPTQEKIASKRHSAYFGSKLTPLAAPIDTRKGSLRSGSPVRSTSPVRRGNTSPYRRNSSPSREPFNFKLQDLSMSHSNSSNLSLVVKPAHRKGHRYKHSSVSMNLFQEPVPIADANLQQNLIPDLYPIPNFKESLTSAGPSQKLKLMLSLAHFAVSVLVFLVGVKFHQPTFSTLAHLVFYDSLGSFVVACVDVVSNFEVWSKSSIAYPFGLGRLEVLTGFALSASLVMVGCDLVSHFVEELVVSYVNASEDSIEHGAHHIHGSATESVNWMLYETVLVAVIAITWFTSRYIFDGGNISRMLTETDVVLLKARLSKARKGGILSSTENEERNFLVLIKSVFHVLVKNPIRMLTLVYSVFLVFLPIISSSESIGFDISELSTLVVAATLCYAGWNLVRTLGGILLISFPYSDYDYNVLRATITEKIFGLPSFKSSYLINSVFVTKVNYELYIACMAVTLKGGSADDESRLLFEINRIFERTIGDFDADSKVETTISITRA</sequence>
<keyword evidence="2" id="KW-0812">Transmembrane</keyword>
<evidence type="ECO:0000256" key="2">
    <source>
        <dbReference type="SAM" id="Phobius"/>
    </source>
</evidence>
<protein>
    <submittedName>
        <fullName evidence="3">CIC11C00000001964</fullName>
    </submittedName>
</protein>
<feature type="compositionally biased region" description="Polar residues" evidence="1">
    <location>
        <begin position="91"/>
        <end position="111"/>
    </location>
</feature>
<feature type="region of interest" description="Disordered" evidence="1">
    <location>
        <begin position="60"/>
        <end position="132"/>
    </location>
</feature>
<dbReference type="Proteomes" id="UP000182334">
    <property type="component" value="Chromosome V"/>
</dbReference>
<organism evidence="3 4">
    <name type="scientific">Sungouiella intermedia</name>
    <dbReference type="NCBI Taxonomy" id="45354"/>
    <lineage>
        <taxon>Eukaryota</taxon>
        <taxon>Fungi</taxon>
        <taxon>Dikarya</taxon>
        <taxon>Ascomycota</taxon>
        <taxon>Saccharomycotina</taxon>
        <taxon>Pichiomycetes</taxon>
        <taxon>Metschnikowiaceae</taxon>
        <taxon>Sungouiella</taxon>
    </lineage>
</organism>
<feature type="compositionally biased region" description="Polar residues" evidence="1">
    <location>
        <begin position="181"/>
        <end position="207"/>
    </location>
</feature>
<feature type="compositionally biased region" description="Low complexity" evidence="1">
    <location>
        <begin position="119"/>
        <end position="132"/>
    </location>
</feature>
<dbReference type="STRING" id="45354.A0A1L0DGX3"/>
<evidence type="ECO:0000256" key="1">
    <source>
        <dbReference type="SAM" id="MobiDB-lite"/>
    </source>
</evidence>
<gene>
    <name evidence="3" type="ORF">SAMEA4029010_CIC11G00000001964</name>
</gene>
<evidence type="ECO:0000313" key="3">
    <source>
        <dbReference type="EMBL" id="SGZ55764.1"/>
    </source>
</evidence>
<name>A0A1L0DGX3_9ASCO</name>
<keyword evidence="4" id="KW-1185">Reference proteome</keyword>
<accession>A0A1L0DGX3</accession>
<dbReference type="OrthoDB" id="5382797at2759"/>
<proteinExistence type="predicted"/>
<feature type="transmembrane region" description="Helical" evidence="2">
    <location>
        <begin position="524"/>
        <end position="541"/>
    </location>
</feature>
<feature type="transmembrane region" description="Helical" evidence="2">
    <location>
        <begin position="494"/>
        <end position="512"/>
    </location>
</feature>
<keyword evidence="2" id="KW-0472">Membrane</keyword>
<dbReference type="AlphaFoldDB" id="A0A1L0DGX3"/>
<dbReference type="EMBL" id="LT635760">
    <property type="protein sequence ID" value="SGZ55764.1"/>
    <property type="molecule type" value="Genomic_DNA"/>
</dbReference>
<feature type="compositionally biased region" description="Polar residues" evidence="1">
    <location>
        <begin position="69"/>
        <end position="80"/>
    </location>
</feature>
<keyword evidence="2" id="KW-1133">Transmembrane helix</keyword>